<sequence>MKVVGTNGERKGDRLMYGAILGDMIGSPYEFDRGAKTKDFPLFSQGSRFTDDTVMTIAVADALLEVGEEADEAAVCAAVVRAMQRWGRRYPRVGYGGLFRRWLASDEPEPYGSFGNGSAMRVAAAGWLYDTLARTREVARQTAVITHNHAEGIKGAEATASAIFLSRGGKSKEEIKDYIVREFGYDLSRTLDEIRPFYAMDATCQGSVPEAILSFLESTDFEDTVRNAVSIGGDTDTVACIAGSIAEAFYGVPEELKAECRRRLPQEMLAVLAAFDEARQLSSCSTGQERSRASM</sequence>
<feature type="binding site" evidence="1">
    <location>
        <position position="52"/>
    </location>
    <ligand>
        <name>Mg(2+)</name>
        <dbReference type="ChEBI" id="CHEBI:18420"/>
        <label>1</label>
    </ligand>
</feature>
<feature type="binding site" evidence="1">
    <location>
        <position position="50"/>
    </location>
    <ligand>
        <name>Mg(2+)</name>
        <dbReference type="ChEBI" id="CHEBI:18420"/>
        <label>1</label>
    </ligand>
</feature>
<gene>
    <name evidence="2" type="ORF">SELSPUOL_02635</name>
</gene>
<keyword evidence="1" id="KW-0460">Magnesium</keyword>
<dbReference type="eggNOG" id="COG1397">
    <property type="taxonomic scope" value="Bacteria"/>
</dbReference>
<proteinExistence type="predicted"/>
<accession>C9LYS4</accession>
<dbReference type="Gene3D" id="1.10.4080.10">
    <property type="entry name" value="ADP-ribosylation/Crystallin J1"/>
    <property type="match status" value="1"/>
</dbReference>
<dbReference type="InterPro" id="IPR005502">
    <property type="entry name" value="Ribosyl_crysJ1"/>
</dbReference>
<organism evidence="2 3">
    <name type="scientific">Selenomonas sputigena (strain ATCC 35185 / DSM 20758 / CCUG 44933 / VPI D19B-28)</name>
    <dbReference type="NCBI Taxonomy" id="546271"/>
    <lineage>
        <taxon>Bacteria</taxon>
        <taxon>Bacillati</taxon>
        <taxon>Bacillota</taxon>
        <taxon>Negativicutes</taxon>
        <taxon>Selenomonadales</taxon>
        <taxon>Selenomonadaceae</taxon>
        <taxon>Selenomonas</taxon>
    </lineage>
</organism>
<dbReference type="SUPFAM" id="SSF101478">
    <property type="entry name" value="ADP-ribosylglycohydrolase"/>
    <property type="match status" value="1"/>
</dbReference>
<dbReference type="EMBL" id="ACKP02000055">
    <property type="protein sequence ID" value="EEX76024.1"/>
    <property type="molecule type" value="Genomic_DNA"/>
</dbReference>
<dbReference type="AlphaFoldDB" id="C9LYS4"/>
<dbReference type="InterPro" id="IPR036705">
    <property type="entry name" value="Ribosyl_crysJ1_sf"/>
</dbReference>
<reference evidence="2 3" key="1">
    <citation type="submission" date="2009-09" db="EMBL/GenBank/DDBJ databases">
        <authorList>
            <person name="Weinstock G."/>
            <person name="Sodergren E."/>
            <person name="Clifton S."/>
            <person name="Fulton L."/>
            <person name="Fulton B."/>
            <person name="Courtney L."/>
            <person name="Fronick C."/>
            <person name="Harrison M."/>
            <person name="Strong C."/>
            <person name="Farmer C."/>
            <person name="Delahaunty K."/>
            <person name="Markovic C."/>
            <person name="Hall O."/>
            <person name="Minx P."/>
            <person name="Tomlinson C."/>
            <person name="Mitreva M."/>
            <person name="Nelson J."/>
            <person name="Hou S."/>
            <person name="Wollam A."/>
            <person name="Pepin K.H."/>
            <person name="Johnson M."/>
            <person name="Bhonagiri V."/>
            <person name="Nash W.E."/>
            <person name="Warren W."/>
            <person name="Chinwalla A."/>
            <person name="Mardis E.R."/>
            <person name="Wilson R.K."/>
        </authorList>
    </citation>
    <scope>NUCLEOTIDE SEQUENCE [LARGE SCALE GENOMIC DNA]</scope>
    <source>
        <strain evidence="3">ATCC 35185 / DSM 20758 / VPI D19B-28</strain>
    </source>
</reference>
<keyword evidence="1" id="KW-0479">Metal-binding</keyword>
<feature type="binding site" evidence="1">
    <location>
        <position position="236"/>
    </location>
    <ligand>
        <name>Mg(2+)</name>
        <dbReference type="ChEBI" id="CHEBI:18420"/>
        <label>1</label>
    </ligand>
</feature>
<dbReference type="Proteomes" id="UP000003505">
    <property type="component" value="Unassembled WGS sequence"/>
</dbReference>
<feature type="binding site" evidence="1">
    <location>
        <position position="237"/>
    </location>
    <ligand>
        <name>Mg(2+)</name>
        <dbReference type="ChEBI" id="CHEBI:18420"/>
        <label>1</label>
    </ligand>
</feature>
<comment type="cofactor">
    <cofactor evidence="1">
        <name>Mg(2+)</name>
        <dbReference type="ChEBI" id="CHEBI:18420"/>
    </cofactor>
    <text evidence="1">Binds 2 magnesium ions per subunit.</text>
</comment>
<dbReference type="PANTHER" id="PTHR16222">
    <property type="entry name" value="ADP-RIBOSYLGLYCOHYDROLASE"/>
    <property type="match status" value="1"/>
</dbReference>
<evidence type="ECO:0000313" key="2">
    <source>
        <dbReference type="EMBL" id="EEX76024.1"/>
    </source>
</evidence>
<protein>
    <submittedName>
        <fullName evidence="2">ADP-ribosylglycohydrolase</fullName>
    </submittedName>
</protein>
<dbReference type="InterPro" id="IPR050792">
    <property type="entry name" value="ADP-ribosylglycohydrolase"/>
</dbReference>
<evidence type="ECO:0000313" key="3">
    <source>
        <dbReference type="Proteomes" id="UP000003505"/>
    </source>
</evidence>
<name>C9LYS4_SELS3</name>
<keyword evidence="2" id="KW-0378">Hydrolase</keyword>
<dbReference type="Pfam" id="PF03747">
    <property type="entry name" value="ADP_ribosyl_GH"/>
    <property type="match status" value="1"/>
</dbReference>
<dbReference type="RefSeq" id="WP_006194005.1">
    <property type="nucleotide sequence ID" value="NC_015437.1"/>
</dbReference>
<dbReference type="GO" id="GO:0046872">
    <property type="term" value="F:metal ion binding"/>
    <property type="evidence" value="ECO:0007669"/>
    <property type="project" value="UniProtKB-KW"/>
</dbReference>
<feature type="binding site" evidence="1">
    <location>
        <position position="51"/>
    </location>
    <ligand>
        <name>Mg(2+)</name>
        <dbReference type="ChEBI" id="CHEBI:18420"/>
        <label>1</label>
    </ligand>
</feature>
<feature type="binding site" evidence="1">
    <location>
        <position position="234"/>
    </location>
    <ligand>
        <name>Mg(2+)</name>
        <dbReference type="ChEBI" id="CHEBI:18420"/>
        <label>1</label>
    </ligand>
</feature>
<evidence type="ECO:0000256" key="1">
    <source>
        <dbReference type="PIRSR" id="PIRSR605502-1"/>
    </source>
</evidence>
<dbReference type="PANTHER" id="PTHR16222:SF12">
    <property type="entry name" value="ADP-RIBOSYLGLYCOHYDROLASE-RELATED"/>
    <property type="match status" value="1"/>
</dbReference>
<dbReference type="GO" id="GO:0016787">
    <property type="term" value="F:hydrolase activity"/>
    <property type="evidence" value="ECO:0007669"/>
    <property type="project" value="UniProtKB-KW"/>
</dbReference>
<comment type="caution">
    <text evidence="2">The sequence shown here is derived from an EMBL/GenBank/DDBJ whole genome shotgun (WGS) entry which is preliminary data.</text>
</comment>
<dbReference type="STRING" id="546271.Selsp_2007"/>